<name>A0A428NSY2_9HYPO</name>
<evidence type="ECO:0000313" key="1">
    <source>
        <dbReference type="EMBL" id="RSL43875.1"/>
    </source>
</evidence>
<dbReference type="AlphaFoldDB" id="A0A428NSY2"/>
<proteinExistence type="predicted"/>
<gene>
    <name evidence="1" type="ORF">CEP54_014908</name>
</gene>
<keyword evidence="2" id="KW-1185">Reference proteome</keyword>
<evidence type="ECO:0000313" key="2">
    <source>
        <dbReference type="Proteomes" id="UP000288168"/>
    </source>
</evidence>
<dbReference type="EMBL" id="NKCI01000309">
    <property type="protein sequence ID" value="RSL43875.1"/>
    <property type="molecule type" value="Genomic_DNA"/>
</dbReference>
<protein>
    <submittedName>
        <fullName evidence="1">Uncharacterized protein</fullName>
    </submittedName>
</protein>
<organism evidence="1 2">
    <name type="scientific">Fusarium duplospermum</name>
    <dbReference type="NCBI Taxonomy" id="1325734"/>
    <lineage>
        <taxon>Eukaryota</taxon>
        <taxon>Fungi</taxon>
        <taxon>Dikarya</taxon>
        <taxon>Ascomycota</taxon>
        <taxon>Pezizomycotina</taxon>
        <taxon>Sordariomycetes</taxon>
        <taxon>Hypocreomycetidae</taxon>
        <taxon>Hypocreales</taxon>
        <taxon>Nectriaceae</taxon>
        <taxon>Fusarium</taxon>
        <taxon>Fusarium solani species complex</taxon>
    </lineage>
</organism>
<sequence>MTQRDLANLAKKALGDQNWEEEDLDMKKVFDGAMAQLQTGQVTFEVIRDIIRFSISTPGYVKRFGNEDNELLGVEAMSDGQVIALVKEIAGEKTTV</sequence>
<dbReference type="Proteomes" id="UP000288168">
    <property type="component" value="Unassembled WGS sequence"/>
</dbReference>
<comment type="caution">
    <text evidence="1">The sequence shown here is derived from an EMBL/GenBank/DDBJ whole genome shotgun (WGS) entry which is preliminary data.</text>
</comment>
<accession>A0A428NSY2</accession>
<reference evidence="1 2" key="1">
    <citation type="submission" date="2017-06" db="EMBL/GenBank/DDBJ databases">
        <title>Comparative genomic analysis of Ambrosia Fusariam Clade fungi.</title>
        <authorList>
            <person name="Stajich J.E."/>
            <person name="Carrillo J."/>
            <person name="Kijimoto T."/>
            <person name="Eskalen A."/>
            <person name="O'Donnell K."/>
            <person name="Kasson M."/>
        </authorList>
    </citation>
    <scope>NUCLEOTIDE SEQUENCE [LARGE SCALE GENOMIC DNA]</scope>
    <source>
        <strain evidence="1 2">NRRL62584</strain>
    </source>
</reference>
<dbReference type="OrthoDB" id="9974981at2759"/>